<protein>
    <submittedName>
        <fullName evidence="3">Uncharacterized protein</fullName>
    </submittedName>
</protein>
<reference evidence="3" key="1">
    <citation type="journal article" date="2020" name="Nature">
        <title>Giant virus diversity and host interactions through global metagenomics.</title>
        <authorList>
            <person name="Schulz F."/>
            <person name="Roux S."/>
            <person name="Paez-Espino D."/>
            <person name="Jungbluth S."/>
            <person name="Walsh D.A."/>
            <person name="Denef V.J."/>
            <person name="McMahon K.D."/>
            <person name="Konstantinidis K.T."/>
            <person name="Eloe-Fadrosh E.A."/>
            <person name="Kyrpides N.C."/>
            <person name="Woyke T."/>
        </authorList>
    </citation>
    <scope>NUCLEOTIDE SEQUENCE</scope>
    <source>
        <strain evidence="3">GVMAG-S-ERX555907-63</strain>
    </source>
</reference>
<organism evidence="3">
    <name type="scientific">viral metagenome</name>
    <dbReference type="NCBI Taxonomy" id="1070528"/>
    <lineage>
        <taxon>unclassified sequences</taxon>
        <taxon>metagenomes</taxon>
        <taxon>organismal metagenomes</taxon>
    </lineage>
</organism>
<evidence type="ECO:0000313" key="3">
    <source>
        <dbReference type="EMBL" id="QHU22878.1"/>
    </source>
</evidence>
<keyword evidence="2" id="KW-0472">Membrane</keyword>
<evidence type="ECO:0000256" key="2">
    <source>
        <dbReference type="SAM" id="Phobius"/>
    </source>
</evidence>
<name>A0A6C0L320_9ZZZZ</name>
<feature type="region of interest" description="Disordered" evidence="1">
    <location>
        <begin position="105"/>
        <end position="147"/>
    </location>
</feature>
<proteinExistence type="predicted"/>
<sequence>MEQVYQKNVETYMSRALPDIAYYMLAGLVCGTILESIMPKFDEEKDNVALFLEIFAQIALIVFAFMFVNAKCGGRNGLIVFILILVGIQPTLFEKIDAFRKGVVGDSEEDLETTPKFELPKKDSEEEEETETLDNSGSTSIDKLPNV</sequence>
<keyword evidence="2" id="KW-0812">Transmembrane</keyword>
<accession>A0A6C0L320</accession>
<feature type="transmembrane region" description="Helical" evidence="2">
    <location>
        <begin position="76"/>
        <end position="93"/>
    </location>
</feature>
<keyword evidence="2" id="KW-1133">Transmembrane helix</keyword>
<dbReference type="EMBL" id="MN741019">
    <property type="protein sequence ID" value="QHU22878.1"/>
    <property type="molecule type" value="Genomic_DNA"/>
</dbReference>
<dbReference type="AlphaFoldDB" id="A0A6C0L320"/>
<feature type="compositionally biased region" description="Basic and acidic residues" evidence="1">
    <location>
        <begin position="113"/>
        <end position="124"/>
    </location>
</feature>
<evidence type="ECO:0000256" key="1">
    <source>
        <dbReference type="SAM" id="MobiDB-lite"/>
    </source>
</evidence>
<feature type="transmembrane region" description="Helical" evidence="2">
    <location>
        <begin position="20"/>
        <end position="38"/>
    </location>
</feature>
<feature type="transmembrane region" description="Helical" evidence="2">
    <location>
        <begin position="50"/>
        <end position="70"/>
    </location>
</feature>